<evidence type="ECO:0000313" key="3">
    <source>
        <dbReference type="EMBL" id="MBB6557860.1"/>
    </source>
</evidence>
<protein>
    <recommendedName>
        <fullName evidence="5">Type I restriction modification DNA specificity domain-containing protein</fullName>
    </recommendedName>
</protein>
<keyword evidence="4" id="KW-1185">Reference proteome</keyword>
<dbReference type="InterPro" id="IPR044946">
    <property type="entry name" value="Restrct_endonuc_typeI_TRD_sf"/>
</dbReference>
<dbReference type="EMBL" id="JACHLK010000001">
    <property type="protein sequence ID" value="MBB6557860.1"/>
    <property type="molecule type" value="Genomic_DNA"/>
</dbReference>
<name>A0A7X0P9M4_9BURK</name>
<evidence type="ECO:0000256" key="2">
    <source>
        <dbReference type="ARBA" id="ARBA00023125"/>
    </source>
</evidence>
<proteinExistence type="predicted"/>
<dbReference type="AlphaFoldDB" id="A0A7X0P9M4"/>
<gene>
    <name evidence="3" type="ORF">HNP48_000524</name>
</gene>
<comment type="caution">
    <text evidence="3">The sequence shown here is derived from an EMBL/GenBank/DDBJ whole genome shotgun (WGS) entry which is preliminary data.</text>
</comment>
<dbReference type="Proteomes" id="UP000575083">
    <property type="component" value="Unassembled WGS sequence"/>
</dbReference>
<dbReference type="SUPFAM" id="SSF116734">
    <property type="entry name" value="DNA methylase specificity domain"/>
    <property type="match status" value="1"/>
</dbReference>
<keyword evidence="1" id="KW-0680">Restriction system</keyword>
<sequence length="206" mass="22737">MAFDAINFSVGDVARIKGGYPFRGSIEESIDGATLAVQMKDVDPEFGVNWANVTRTNLAGRKHPDWLKAGDVLFIFKGARFYAVCIDEPPAPAVCSPHFLHIEVGTQVPLLPAFLAWQINQPPFQRQLQQSAEGSSQLSIRRPVLESLILSMPSLVDQQRIVNLAALANQERHALQQLIQNRVQQLHALAEDLAQATPVNDPHSKT</sequence>
<keyword evidence="2" id="KW-0238">DNA-binding</keyword>
<reference evidence="3 4" key="1">
    <citation type="submission" date="2020-08" db="EMBL/GenBank/DDBJ databases">
        <title>Functional genomics of gut bacteria from endangered species of beetles.</title>
        <authorList>
            <person name="Carlos-Shanley C."/>
        </authorList>
    </citation>
    <scope>NUCLEOTIDE SEQUENCE [LARGE SCALE GENOMIC DNA]</scope>
    <source>
        <strain evidence="3 4">S00198</strain>
    </source>
</reference>
<dbReference type="GO" id="GO:0003677">
    <property type="term" value="F:DNA binding"/>
    <property type="evidence" value="ECO:0007669"/>
    <property type="project" value="UniProtKB-KW"/>
</dbReference>
<evidence type="ECO:0000256" key="1">
    <source>
        <dbReference type="ARBA" id="ARBA00022747"/>
    </source>
</evidence>
<dbReference type="Gene3D" id="3.90.220.20">
    <property type="entry name" value="DNA methylase specificity domains"/>
    <property type="match status" value="1"/>
</dbReference>
<evidence type="ECO:0000313" key="4">
    <source>
        <dbReference type="Proteomes" id="UP000575083"/>
    </source>
</evidence>
<evidence type="ECO:0008006" key="5">
    <source>
        <dbReference type="Google" id="ProtNLM"/>
    </source>
</evidence>
<dbReference type="CDD" id="cd16961">
    <property type="entry name" value="RMtype1_S_TRD-CR_like"/>
    <property type="match status" value="1"/>
</dbReference>
<accession>A0A7X0P9M4</accession>
<dbReference type="RefSeq" id="WP_184855279.1">
    <property type="nucleotide sequence ID" value="NZ_JACHLK010000001.1"/>
</dbReference>
<organism evidence="3 4">
    <name type="scientific">Acidovorax soli</name>
    <dbReference type="NCBI Taxonomy" id="592050"/>
    <lineage>
        <taxon>Bacteria</taxon>
        <taxon>Pseudomonadati</taxon>
        <taxon>Pseudomonadota</taxon>
        <taxon>Betaproteobacteria</taxon>
        <taxon>Burkholderiales</taxon>
        <taxon>Comamonadaceae</taxon>
        <taxon>Acidovorax</taxon>
    </lineage>
</organism>
<dbReference type="GO" id="GO:0009307">
    <property type="term" value="P:DNA restriction-modification system"/>
    <property type="evidence" value="ECO:0007669"/>
    <property type="project" value="UniProtKB-KW"/>
</dbReference>